<dbReference type="SUPFAM" id="SSF51161">
    <property type="entry name" value="Trimeric LpxA-like enzymes"/>
    <property type="match status" value="1"/>
</dbReference>
<protein>
    <submittedName>
        <fullName evidence="4">Acetyltransferase</fullName>
    </submittedName>
</protein>
<dbReference type="PANTHER" id="PTHR43300:SF7">
    <property type="entry name" value="UDP-N-ACETYLBACILLOSAMINE N-ACETYLTRANSFERASE"/>
    <property type="match status" value="1"/>
</dbReference>
<evidence type="ECO:0000313" key="5">
    <source>
        <dbReference type="Proteomes" id="UP001248134"/>
    </source>
</evidence>
<organism evidence="4 5">
    <name type="scientific">Bacillus pseudomycoides</name>
    <dbReference type="NCBI Taxonomy" id="64104"/>
    <lineage>
        <taxon>Bacteria</taxon>
        <taxon>Bacillati</taxon>
        <taxon>Bacillota</taxon>
        <taxon>Bacilli</taxon>
        <taxon>Bacillales</taxon>
        <taxon>Bacillaceae</taxon>
        <taxon>Bacillus</taxon>
        <taxon>Bacillus cereus group</taxon>
    </lineage>
</organism>
<dbReference type="AlphaFoldDB" id="A0AAJ3RCC2"/>
<evidence type="ECO:0000256" key="1">
    <source>
        <dbReference type="PIRSR" id="PIRSR620019-1"/>
    </source>
</evidence>
<dbReference type="RefSeq" id="WP_033796577.1">
    <property type="nucleotide sequence ID" value="NZ_CM000744.1"/>
</dbReference>
<dbReference type="EMBL" id="VLYX01000001">
    <property type="protein sequence ID" value="MDR4324677.1"/>
    <property type="molecule type" value="Genomic_DNA"/>
</dbReference>
<accession>A0AAJ3RCC2</accession>
<feature type="binding site" evidence="2">
    <location>
        <position position="145"/>
    </location>
    <ligand>
        <name>acetyl-CoA</name>
        <dbReference type="ChEBI" id="CHEBI:57288"/>
    </ligand>
</feature>
<dbReference type="InterPro" id="IPR050179">
    <property type="entry name" value="Trans_hexapeptide_repeat"/>
</dbReference>
<name>A0AAJ3RCC2_9BACI</name>
<comment type="caution">
    <text evidence="4">The sequence shown here is derived from an EMBL/GenBank/DDBJ whole genome shotgun (WGS) entry which is preliminary data.</text>
</comment>
<dbReference type="InterPro" id="IPR041561">
    <property type="entry name" value="PglD_N"/>
</dbReference>
<dbReference type="InterPro" id="IPR020019">
    <property type="entry name" value="AcTrfase_PglD-like"/>
</dbReference>
<dbReference type="InterPro" id="IPR011004">
    <property type="entry name" value="Trimer_LpxA-like_sf"/>
</dbReference>
<gene>
    <name evidence="4" type="ORF">FOS08_01600</name>
</gene>
<dbReference type="NCBIfam" id="TIGR03570">
    <property type="entry name" value="NeuD_NnaD"/>
    <property type="match status" value="1"/>
</dbReference>
<dbReference type="Gene3D" id="2.160.10.10">
    <property type="entry name" value="Hexapeptide repeat proteins"/>
    <property type="match status" value="1"/>
</dbReference>
<feature type="domain" description="PglD N-terminal" evidence="3">
    <location>
        <begin position="3"/>
        <end position="81"/>
    </location>
</feature>
<dbReference type="CDD" id="cd03360">
    <property type="entry name" value="LbH_AT_putative"/>
    <property type="match status" value="1"/>
</dbReference>
<reference evidence="4" key="1">
    <citation type="submission" date="2019-07" db="EMBL/GenBank/DDBJ databases">
        <title>Phylogenomic Reclassification of ATCC Bacillus Strains and Various Taxa within the Genus Bacillus.</title>
        <authorList>
            <person name="Riojas M.A."/>
            <person name="Frank A.M."/>
            <person name="Fenn S.L."/>
            <person name="King S.P."/>
            <person name="Brower S.M."/>
            <person name="Hazbon M.H."/>
        </authorList>
    </citation>
    <scope>NUCLEOTIDE SEQUENCE</scope>
    <source>
        <strain evidence="4">NR-12239</strain>
    </source>
</reference>
<sequence length="207" mass="22027">MKKIALIGQGGHAKVIIDMIHANTGYEIVAIFDDKYECLSEDQGICYGPISSIKEIIEEIGFKLVLAIGHNAVRKRIVEQLELKDGSYETIIYPTAVVSESASIGFGTVIMPKAVINADTIIGRHVIVNTAAVIEHDNQIGDFAHISPNATLTGTVFVNEGTQIGAGAIVIPNRKISQWSIIGAGATVIHDIPSSCTAVGLPARVIK</sequence>
<feature type="site" description="Increases basicity of active site His" evidence="1">
    <location>
        <position position="137"/>
    </location>
</feature>
<proteinExistence type="predicted"/>
<dbReference type="Gene3D" id="3.40.50.20">
    <property type="match status" value="1"/>
</dbReference>
<evidence type="ECO:0000313" key="4">
    <source>
        <dbReference type="EMBL" id="MDR4324677.1"/>
    </source>
</evidence>
<evidence type="ECO:0000256" key="2">
    <source>
        <dbReference type="PIRSR" id="PIRSR620019-2"/>
    </source>
</evidence>
<feature type="binding site" evidence="2">
    <location>
        <position position="69"/>
    </location>
    <ligand>
        <name>substrate</name>
    </ligand>
</feature>
<evidence type="ECO:0000259" key="3">
    <source>
        <dbReference type="Pfam" id="PF17836"/>
    </source>
</evidence>
<feature type="active site" description="Proton acceptor" evidence="1">
    <location>
        <position position="136"/>
    </location>
</feature>
<dbReference type="Proteomes" id="UP001248134">
    <property type="component" value="Unassembled WGS sequence"/>
</dbReference>
<dbReference type="PANTHER" id="PTHR43300">
    <property type="entry name" value="ACETYLTRANSFERASE"/>
    <property type="match status" value="1"/>
</dbReference>
<dbReference type="Pfam" id="PF17836">
    <property type="entry name" value="PglD_N"/>
    <property type="match status" value="1"/>
</dbReference>